<dbReference type="InterPro" id="IPR005467">
    <property type="entry name" value="His_kinase_dom"/>
</dbReference>
<dbReference type="CDD" id="cd00075">
    <property type="entry name" value="HATPase"/>
    <property type="match status" value="1"/>
</dbReference>
<name>A0ABS8CMM8_9RHOB</name>
<keyword evidence="12 15" id="KW-1133">Transmembrane helix</keyword>
<sequence>MLRFKQFLPRGLYGRAALILILPIVTIQLVVSMAFIQRHYEGVTAQMTRGVALDLAYILSEFATGRDADQAMELAQAAAVPLQIGLSLPAGPLAPESDQSGRFDFSGRQIIATLHEEILGLQAVDVTGDDRMVRLRLETRLGPLQADIARHRMSATNPHQLLVLMASASVLLTIIAFLFLRNQLRPIARMARAAEAFGRGERISYRPRGALEVRAAGQAFLQMRARIEQQIEQRMLMLSGISHDLRTPLTRMRLQLSLMPEDEDTRDLQGDVLQMERLVDEFLSHVRGDATEGEELTDVVDLVEEVMAGARRGGGKVLPLIISGSPRPVRLRREGVRRALENLTSNALRHGTTIQITLSFRSEDLSISVEDNGPGIPADQRDKALQPFTRLGEARDPNRGGGVGLGLSIAADIAASHGGKLSLGESPRLGGLAAGLQLSR</sequence>
<dbReference type="InterPro" id="IPR003660">
    <property type="entry name" value="HAMP_dom"/>
</dbReference>
<comment type="caution">
    <text evidence="18">The sequence shown here is derived from an EMBL/GenBank/DDBJ whole genome shotgun (WGS) entry which is preliminary data.</text>
</comment>
<dbReference type="Pfam" id="PF02518">
    <property type="entry name" value="HATPase_c"/>
    <property type="match status" value="1"/>
</dbReference>
<dbReference type="SMART" id="SM00388">
    <property type="entry name" value="HisKA"/>
    <property type="match status" value="1"/>
</dbReference>
<evidence type="ECO:0000256" key="12">
    <source>
        <dbReference type="ARBA" id="ARBA00022989"/>
    </source>
</evidence>
<feature type="domain" description="Histidine kinase" evidence="16">
    <location>
        <begin position="240"/>
        <end position="440"/>
    </location>
</feature>
<dbReference type="InterPro" id="IPR004358">
    <property type="entry name" value="Sig_transdc_His_kin-like_C"/>
</dbReference>
<dbReference type="PROSITE" id="PS50885">
    <property type="entry name" value="HAMP"/>
    <property type="match status" value="1"/>
</dbReference>
<evidence type="ECO:0000256" key="4">
    <source>
        <dbReference type="ARBA" id="ARBA00022475"/>
    </source>
</evidence>
<evidence type="ECO:0000256" key="8">
    <source>
        <dbReference type="ARBA" id="ARBA00022692"/>
    </source>
</evidence>
<dbReference type="RefSeq" id="WP_226935735.1">
    <property type="nucleotide sequence ID" value="NZ_JACDXX010000009.1"/>
</dbReference>
<evidence type="ECO:0000256" key="1">
    <source>
        <dbReference type="ARBA" id="ARBA00000085"/>
    </source>
</evidence>
<dbReference type="InterPro" id="IPR003661">
    <property type="entry name" value="HisK_dim/P_dom"/>
</dbReference>
<feature type="transmembrane region" description="Helical" evidence="15">
    <location>
        <begin position="12"/>
        <end position="36"/>
    </location>
</feature>
<dbReference type="SUPFAM" id="SSF47384">
    <property type="entry name" value="Homodimeric domain of signal transducing histidine kinase"/>
    <property type="match status" value="1"/>
</dbReference>
<evidence type="ECO:0000313" key="18">
    <source>
        <dbReference type="EMBL" id="MCB5410656.1"/>
    </source>
</evidence>
<accession>A0ABS8CMM8</accession>
<dbReference type="CDD" id="cd00082">
    <property type="entry name" value="HisKA"/>
    <property type="match status" value="1"/>
</dbReference>
<evidence type="ECO:0000256" key="11">
    <source>
        <dbReference type="ARBA" id="ARBA00022840"/>
    </source>
</evidence>
<dbReference type="EMBL" id="JACDXX010000009">
    <property type="protein sequence ID" value="MCB5410656.1"/>
    <property type="molecule type" value="Genomic_DNA"/>
</dbReference>
<dbReference type="PROSITE" id="PS50109">
    <property type="entry name" value="HIS_KIN"/>
    <property type="match status" value="1"/>
</dbReference>
<feature type="transmembrane region" description="Helical" evidence="15">
    <location>
        <begin position="161"/>
        <end position="180"/>
    </location>
</feature>
<keyword evidence="4" id="KW-1003">Cell membrane</keyword>
<dbReference type="PANTHER" id="PTHR44936:SF5">
    <property type="entry name" value="SENSOR HISTIDINE KINASE ENVZ"/>
    <property type="match status" value="1"/>
</dbReference>
<evidence type="ECO:0000256" key="2">
    <source>
        <dbReference type="ARBA" id="ARBA00004429"/>
    </source>
</evidence>
<evidence type="ECO:0000256" key="5">
    <source>
        <dbReference type="ARBA" id="ARBA00022519"/>
    </source>
</evidence>
<evidence type="ECO:0000256" key="3">
    <source>
        <dbReference type="ARBA" id="ARBA00012438"/>
    </source>
</evidence>
<evidence type="ECO:0000256" key="7">
    <source>
        <dbReference type="ARBA" id="ARBA00022679"/>
    </source>
</evidence>
<keyword evidence="6" id="KW-0597">Phosphoprotein</keyword>
<protein>
    <recommendedName>
        <fullName evidence="3">histidine kinase</fullName>
        <ecNumber evidence="3">2.7.13.3</ecNumber>
    </recommendedName>
</protein>
<dbReference type="InterPro" id="IPR036097">
    <property type="entry name" value="HisK_dim/P_sf"/>
</dbReference>
<keyword evidence="5" id="KW-0997">Cell inner membrane</keyword>
<evidence type="ECO:0000256" key="6">
    <source>
        <dbReference type="ARBA" id="ARBA00022553"/>
    </source>
</evidence>
<organism evidence="18 19">
    <name type="scientific">Pseudogemmobacter faecipullorum</name>
    <dbReference type="NCBI Taxonomy" id="2755041"/>
    <lineage>
        <taxon>Bacteria</taxon>
        <taxon>Pseudomonadati</taxon>
        <taxon>Pseudomonadota</taxon>
        <taxon>Alphaproteobacteria</taxon>
        <taxon>Rhodobacterales</taxon>
        <taxon>Paracoccaceae</taxon>
        <taxon>Pseudogemmobacter</taxon>
    </lineage>
</organism>
<dbReference type="InterPro" id="IPR036890">
    <property type="entry name" value="HATPase_C_sf"/>
</dbReference>
<dbReference type="EC" id="2.7.13.3" evidence="3"/>
<dbReference type="InterPro" id="IPR050980">
    <property type="entry name" value="2C_sensor_his_kinase"/>
</dbReference>
<keyword evidence="10" id="KW-0418">Kinase</keyword>
<evidence type="ECO:0000256" key="10">
    <source>
        <dbReference type="ARBA" id="ARBA00022777"/>
    </source>
</evidence>
<dbReference type="Pfam" id="PF00672">
    <property type="entry name" value="HAMP"/>
    <property type="match status" value="1"/>
</dbReference>
<feature type="domain" description="HAMP" evidence="17">
    <location>
        <begin position="181"/>
        <end position="232"/>
    </location>
</feature>
<proteinExistence type="predicted"/>
<comment type="subcellular location">
    <subcellularLocation>
        <location evidence="2">Cell inner membrane</location>
        <topology evidence="2">Multi-pass membrane protein</topology>
    </subcellularLocation>
</comment>
<dbReference type="SMART" id="SM00387">
    <property type="entry name" value="HATPase_c"/>
    <property type="match status" value="1"/>
</dbReference>
<dbReference type="Gene3D" id="3.30.565.10">
    <property type="entry name" value="Histidine kinase-like ATPase, C-terminal domain"/>
    <property type="match status" value="1"/>
</dbReference>
<dbReference type="InterPro" id="IPR003594">
    <property type="entry name" value="HATPase_dom"/>
</dbReference>
<evidence type="ECO:0000313" key="19">
    <source>
        <dbReference type="Proteomes" id="UP001198571"/>
    </source>
</evidence>
<evidence type="ECO:0000256" key="15">
    <source>
        <dbReference type="SAM" id="Phobius"/>
    </source>
</evidence>
<evidence type="ECO:0000256" key="14">
    <source>
        <dbReference type="ARBA" id="ARBA00023136"/>
    </source>
</evidence>
<keyword evidence="7" id="KW-0808">Transferase</keyword>
<keyword evidence="8 15" id="KW-0812">Transmembrane</keyword>
<dbReference type="PRINTS" id="PR00344">
    <property type="entry name" value="BCTRLSENSOR"/>
</dbReference>
<dbReference type="SUPFAM" id="SSF55874">
    <property type="entry name" value="ATPase domain of HSP90 chaperone/DNA topoisomerase II/histidine kinase"/>
    <property type="match status" value="1"/>
</dbReference>
<evidence type="ECO:0000259" key="16">
    <source>
        <dbReference type="PROSITE" id="PS50109"/>
    </source>
</evidence>
<gene>
    <name evidence="18" type="ORF">H0485_11685</name>
</gene>
<keyword evidence="11" id="KW-0067">ATP-binding</keyword>
<keyword evidence="9" id="KW-0547">Nucleotide-binding</keyword>
<dbReference type="Proteomes" id="UP001198571">
    <property type="component" value="Unassembled WGS sequence"/>
</dbReference>
<dbReference type="Pfam" id="PF00512">
    <property type="entry name" value="HisKA"/>
    <property type="match status" value="1"/>
</dbReference>
<dbReference type="Gene3D" id="1.10.287.130">
    <property type="match status" value="1"/>
</dbReference>
<keyword evidence="14 15" id="KW-0472">Membrane</keyword>
<evidence type="ECO:0000256" key="13">
    <source>
        <dbReference type="ARBA" id="ARBA00023012"/>
    </source>
</evidence>
<keyword evidence="13" id="KW-0902">Two-component regulatory system</keyword>
<evidence type="ECO:0000256" key="9">
    <source>
        <dbReference type="ARBA" id="ARBA00022741"/>
    </source>
</evidence>
<keyword evidence="19" id="KW-1185">Reference proteome</keyword>
<evidence type="ECO:0000259" key="17">
    <source>
        <dbReference type="PROSITE" id="PS50885"/>
    </source>
</evidence>
<dbReference type="PANTHER" id="PTHR44936">
    <property type="entry name" value="SENSOR PROTEIN CREC"/>
    <property type="match status" value="1"/>
</dbReference>
<comment type="catalytic activity">
    <reaction evidence="1">
        <text>ATP + protein L-histidine = ADP + protein N-phospho-L-histidine.</text>
        <dbReference type="EC" id="2.7.13.3"/>
    </reaction>
</comment>
<reference evidence="18 19" key="1">
    <citation type="submission" date="2020-07" db="EMBL/GenBank/DDBJ databases">
        <title>Pseudogemmobacter sp. nov., isolated from poultry manure in Taiwan.</title>
        <authorList>
            <person name="Lin S.-Y."/>
            <person name="Tang Y.-S."/>
            <person name="Young C.-C."/>
        </authorList>
    </citation>
    <scope>NUCLEOTIDE SEQUENCE [LARGE SCALE GENOMIC DNA]</scope>
    <source>
        <strain evidence="18 19">CC-YST710</strain>
    </source>
</reference>